<name>A0AAI9E925_9PEZI</name>
<proteinExistence type="predicted"/>
<dbReference type="AlphaFoldDB" id="A0AAI9E925"/>
<accession>A0AAI9E925</accession>
<feature type="region of interest" description="Disordered" evidence="1">
    <location>
        <begin position="274"/>
        <end position="294"/>
    </location>
</feature>
<reference evidence="2" key="1">
    <citation type="submission" date="2023-11" db="EMBL/GenBank/DDBJ databases">
        <authorList>
            <person name="Alioto T."/>
            <person name="Alioto T."/>
            <person name="Gomez Garrido J."/>
        </authorList>
    </citation>
    <scope>NUCLEOTIDE SEQUENCE</scope>
</reference>
<evidence type="ECO:0000313" key="3">
    <source>
        <dbReference type="Proteomes" id="UP001296104"/>
    </source>
</evidence>
<dbReference type="Proteomes" id="UP001296104">
    <property type="component" value="Unassembled WGS sequence"/>
</dbReference>
<gene>
    <name evidence="2" type="ORF">LECACI_7A002945</name>
</gene>
<comment type="caution">
    <text evidence="2">The sequence shown here is derived from an EMBL/GenBank/DDBJ whole genome shotgun (WGS) entry which is preliminary data.</text>
</comment>
<sequence>MSFSPIPPNMLSALYSQHVAYSAELASTHHALSKLYKKLAKVERVLAERDERQLSRANKKKWQYTRAISKRAVTNLETQQAELHDKLYQCNNLIASFEQGAYNSPMTPWTAQMPPSPFLFTPFSPVAYPPWPASSLSCLRPSGSGASGQSGTQPQYWDLSMLRERRHSSPYGSSADSGFYEPLVHGLGPRDEPIHDANHVYAHELMSPLAPIFHSQPAESNGVEVDGEDSTSAAEQRNEVLAPKTPVSPARVGAESTKPHKRCYSVGTAAPQIKSHLEAPSTKRANSVGGPRNVIEETLAEASREMEIA</sequence>
<protein>
    <submittedName>
        <fullName evidence="2">Uncharacterized protein</fullName>
    </submittedName>
</protein>
<feature type="region of interest" description="Disordered" evidence="1">
    <location>
        <begin position="214"/>
        <end position="261"/>
    </location>
</feature>
<dbReference type="EMBL" id="CAVMBE010000013">
    <property type="protein sequence ID" value="CAK3931897.1"/>
    <property type="molecule type" value="Genomic_DNA"/>
</dbReference>
<evidence type="ECO:0000313" key="2">
    <source>
        <dbReference type="EMBL" id="CAK3931897.1"/>
    </source>
</evidence>
<organism evidence="2 3">
    <name type="scientific">Lecanosticta acicola</name>
    <dbReference type="NCBI Taxonomy" id="111012"/>
    <lineage>
        <taxon>Eukaryota</taxon>
        <taxon>Fungi</taxon>
        <taxon>Dikarya</taxon>
        <taxon>Ascomycota</taxon>
        <taxon>Pezizomycotina</taxon>
        <taxon>Dothideomycetes</taxon>
        <taxon>Dothideomycetidae</taxon>
        <taxon>Mycosphaerellales</taxon>
        <taxon>Mycosphaerellaceae</taxon>
        <taxon>Lecanosticta</taxon>
    </lineage>
</organism>
<evidence type="ECO:0000256" key="1">
    <source>
        <dbReference type="SAM" id="MobiDB-lite"/>
    </source>
</evidence>
<keyword evidence="3" id="KW-1185">Reference proteome</keyword>